<accession>A0A2V2WT55</accession>
<dbReference type="VEuPathDB" id="TriTrypDB:TCSYLVIO_007368"/>
<reference evidence="1 2" key="1">
    <citation type="journal article" date="2018" name="Microb. Genom.">
        <title>Expanding an expanded genome: long-read sequencing of Trypanosoma cruzi.</title>
        <authorList>
            <person name="Berna L."/>
            <person name="Rodriguez M."/>
            <person name="Chiribao M.L."/>
            <person name="Parodi-Talice A."/>
            <person name="Pita S."/>
            <person name="Rijo G."/>
            <person name="Alvarez-Valin F."/>
            <person name="Robello C."/>
        </authorList>
    </citation>
    <scope>NUCLEOTIDE SEQUENCE [LARGE SCALE GENOMIC DNA]</scope>
    <source>
        <strain evidence="1 2">TCC</strain>
    </source>
</reference>
<dbReference type="VEuPathDB" id="TriTrypDB:TcCL_ESM05820"/>
<name>A0A2V2WT55_TRYCR</name>
<protein>
    <submittedName>
        <fullName evidence="1">Uncharacterized protein</fullName>
    </submittedName>
</protein>
<dbReference type="VEuPathDB" id="TriTrypDB:TcBrA4_0019860"/>
<comment type="caution">
    <text evidence="1">The sequence shown here is derived from an EMBL/GenBank/DDBJ whole genome shotgun (WGS) entry which is preliminary data.</text>
</comment>
<sequence length="227" mass="24510">MTMSVTGSFTVPYVPSPNGYAICVPYCYDASVGCGTSVEMSYTVVTDDKSTPVINFGEANPTSYSVTPAAPQARELSYMLLTGRDLTDRDVVRVIRSGSTCGSPAAPLLTNLRLIRLVAVSETLVNVTFIAPELITQQMRGIVCYRHAGSLLWSSVRKNPASPMDDFVIDILQPTSFTMVPESPSTGESITLFFVGTGLDASTDDAFLTTFHTATACCRKYRSFHAN</sequence>
<dbReference type="VEuPathDB" id="TriTrypDB:ECC02_003022"/>
<proteinExistence type="predicted"/>
<dbReference type="VEuPathDB" id="TriTrypDB:TcYC6_0063770"/>
<dbReference type="VEuPathDB" id="TriTrypDB:Tc_MARK_9330"/>
<evidence type="ECO:0000313" key="1">
    <source>
        <dbReference type="EMBL" id="PWV11425.1"/>
    </source>
</evidence>
<dbReference type="VEuPathDB" id="TriTrypDB:BCY84_21455"/>
<gene>
    <name evidence="1" type="ORF">C3747_59g217</name>
</gene>
<dbReference type="VEuPathDB" id="TriTrypDB:C3747_59g217"/>
<organism evidence="1 2">
    <name type="scientific">Trypanosoma cruzi</name>
    <dbReference type="NCBI Taxonomy" id="5693"/>
    <lineage>
        <taxon>Eukaryota</taxon>
        <taxon>Discoba</taxon>
        <taxon>Euglenozoa</taxon>
        <taxon>Kinetoplastea</taxon>
        <taxon>Metakinetoplastina</taxon>
        <taxon>Trypanosomatida</taxon>
        <taxon>Trypanosomatidae</taxon>
        <taxon>Trypanosoma</taxon>
        <taxon>Schizotrypanum</taxon>
    </lineage>
</organism>
<dbReference type="VEuPathDB" id="TriTrypDB:TcCLB.509555.10"/>
<dbReference type="AlphaFoldDB" id="A0A2V2WT55"/>
<dbReference type="VEuPathDB" id="TriTrypDB:TcG_08018"/>
<dbReference type="Proteomes" id="UP000246078">
    <property type="component" value="Unassembled WGS sequence"/>
</dbReference>
<dbReference type="VEuPathDB" id="TriTrypDB:C4B63_21g284"/>
<evidence type="ECO:0000313" key="2">
    <source>
        <dbReference type="Proteomes" id="UP000246078"/>
    </source>
</evidence>
<dbReference type="EMBL" id="PRFC01000059">
    <property type="protein sequence ID" value="PWV11425.1"/>
    <property type="molecule type" value="Genomic_DNA"/>
</dbReference>
<dbReference type="VEuPathDB" id="TriTrypDB:TCDM_09323"/>